<comment type="catalytic activity">
    <reaction evidence="17 18">
        <text>L-seryl-[protein] + ATP = O-phospho-L-seryl-[protein] + ADP + H(+)</text>
        <dbReference type="Rhea" id="RHEA:17989"/>
        <dbReference type="Rhea" id="RHEA-COMP:9863"/>
        <dbReference type="Rhea" id="RHEA-COMP:11604"/>
        <dbReference type="ChEBI" id="CHEBI:15378"/>
        <dbReference type="ChEBI" id="CHEBI:29999"/>
        <dbReference type="ChEBI" id="CHEBI:30616"/>
        <dbReference type="ChEBI" id="CHEBI:83421"/>
        <dbReference type="ChEBI" id="CHEBI:456216"/>
        <dbReference type="EC" id="2.7.11.1"/>
    </reaction>
</comment>
<dbReference type="GO" id="GO:0005524">
    <property type="term" value="F:ATP binding"/>
    <property type="evidence" value="ECO:0007669"/>
    <property type="project" value="UniProtKB-KW"/>
</dbReference>
<dbReference type="InterPro" id="IPR024171">
    <property type="entry name" value="SRK-like_kinase"/>
</dbReference>
<evidence type="ECO:0000256" key="15">
    <source>
        <dbReference type="ARBA" id="ARBA00023180"/>
    </source>
</evidence>
<dbReference type="InterPro" id="IPR008271">
    <property type="entry name" value="Ser/Thr_kinase_AS"/>
</dbReference>
<dbReference type="Pfam" id="PF00954">
    <property type="entry name" value="S_locus_glycop"/>
    <property type="match status" value="1"/>
</dbReference>
<dbReference type="InterPro" id="IPR011009">
    <property type="entry name" value="Kinase-like_dom_sf"/>
</dbReference>
<keyword evidence="8 18" id="KW-0547">Nucleotide-binding</keyword>
<dbReference type="FunFam" id="3.30.200.20:FF:000195">
    <property type="entry name" value="G-type lectin S-receptor-like serine/threonine-protein kinase"/>
    <property type="match status" value="1"/>
</dbReference>
<keyword evidence="4" id="KW-0597">Phosphoprotein</keyword>
<dbReference type="InterPro" id="IPR000719">
    <property type="entry name" value="Prot_kinase_dom"/>
</dbReference>
<evidence type="ECO:0000313" key="26">
    <source>
        <dbReference type="Proteomes" id="UP000694853"/>
    </source>
</evidence>
<dbReference type="GO" id="GO:0005886">
    <property type="term" value="C:plasma membrane"/>
    <property type="evidence" value="ECO:0007669"/>
    <property type="project" value="UniProtKB-SubCell"/>
</dbReference>
<dbReference type="Gene3D" id="1.10.510.10">
    <property type="entry name" value="Transferase(Phosphotransferase) domain 1"/>
    <property type="match status" value="1"/>
</dbReference>
<evidence type="ECO:0000259" key="23">
    <source>
        <dbReference type="PROSITE" id="PS50026"/>
    </source>
</evidence>
<evidence type="ECO:0000256" key="14">
    <source>
        <dbReference type="ARBA" id="ARBA00023170"/>
    </source>
</evidence>
<dbReference type="SUPFAM" id="SSF51110">
    <property type="entry name" value="alpha-D-mannose-specific plant lectins"/>
    <property type="match status" value="1"/>
</dbReference>
<dbReference type="Pfam" id="PF11883">
    <property type="entry name" value="DUF3403"/>
    <property type="match status" value="1"/>
</dbReference>
<evidence type="ECO:0000256" key="2">
    <source>
        <dbReference type="ARBA" id="ARBA00022475"/>
    </source>
</evidence>
<dbReference type="SMART" id="SM00108">
    <property type="entry name" value="B_lectin"/>
    <property type="match status" value="1"/>
</dbReference>
<dbReference type="InterPro" id="IPR021820">
    <property type="entry name" value="S-locus_recpt_kinase_C"/>
</dbReference>
<dbReference type="Pfam" id="PF08276">
    <property type="entry name" value="PAN_2"/>
    <property type="match status" value="1"/>
</dbReference>
<dbReference type="FunFam" id="3.50.4.10:FF:000002">
    <property type="entry name" value="G-type lectin S-receptor-like serine/threonine-protein kinase"/>
    <property type="match status" value="1"/>
</dbReference>
<dbReference type="PROSITE" id="PS50948">
    <property type="entry name" value="PAN"/>
    <property type="match status" value="1"/>
</dbReference>
<dbReference type="FunFam" id="1.10.510.10:FF:000060">
    <property type="entry name" value="G-type lectin S-receptor-like serine/threonine-protein kinase"/>
    <property type="match status" value="1"/>
</dbReference>
<keyword evidence="11 20" id="KW-1133">Transmembrane helix</keyword>
<dbReference type="PROSITE" id="PS50011">
    <property type="entry name" value="PROTEIN_KINASE_DOM"/>
    <property type="match status" value="1"/>
</dbReference>
<evidence type="ECO:0000256" key="6">
    <source>
        <dbReference type="ARBA" id="ARBA00022692"/>
    </source>
</evidence>
<dbReference type="AlphaFoldDB" id="A0A8B8LEB1"/>
<dbReference type="PANTHER" id="PTHR27002:SF932">
    <property type="entry name" value="RECEPTOR-LIKE SERINE_THREONINE-PROTEIN KINASE"/>
    <property type="match status" value="1"/>
</dbReference>
<dbReference type="InterPro" id="IPR000858">
    <property type="entry name" value="S_locus_glycoprot_dom"/>
</dbReference>
<evidence type="ECO:0000256" key="18">
    <source>
        <dbReference type="PIRNR" id="PIRNR000641"/>
    </source>
</evidence>
<dbReference type="RefSeq" id="XP_027353643.1">
    <property type="nucleotide sequence ID" value="XM_027497842.1"/>
</dbReference>
<keyword evidence="19" id="KW-0245">EGF-like domain</keyword>
<comment type="caution">
    <text evidence="19">Lacks conserved residue(s) required for the propagation of feature annotation.</text>
</comment>
<feature type="domain" description="Protein kinase" evidence="22">
    <location>
        <begin position="504"/>
        <end position="781"/>
    </location>
</feature>
<dbReference type="PROSITE" id="PS50927">
    <property type="entry name" value="BULB_LECTIN"/>
    <property type="match status" value="1"/>
</dbReference>
<evidence type="ECO:0000256" key="10">
    <source>
        <dbReference type="ARBA" id="ARBA00022840"/>
    </source>
</evidence>
<evidence type="ECO:0000256" key="9">
    <source>
        <dbReference type="ARBA" id="ARBA00022777"/>
    </source>
</evidence>
<dbReference type="Pfam" id="PF01453">
    <property type="entry name" value="B_lectin"/>
    <property type="match status" value="1"/>
</dbReference>
<keyword evidence="15" id="KW-0325">Glycoprotein</keyword>
<dbReference type="PANTHER" id="PTHR27002">
    <property type="entry name" value="RECEPTOR-LIKE SERINE/THREONINE-PROTEIN KINASE SD1-8"/>
    <property type="match status" value="1"/>
</dbReference>
<dbReference type="SMART" id="SM00220">
    <property type="entry name" value="S_TKc"/>
    <property type="match status" value="1"/>
</dbReference>
<proteinExistence type="inferred from homology"/>
<dbReference type="GO" id="GO:0048544">
    <property type="term" value="P:recognition of pollen"/>
    <property type="evidence" value="ECO:0007669"/>
    <property type="project" value="InterPro"/>
</dbReference>
<dbReference type="SMART" id="SM00473">
    <property type="entry name" value="PAN_AP"/>
    <property type="match status" value="1"/>
</dbReference>
<dbReference type="CDD" id="cd01098">
    <property type="entry name" value="PAN_AP_plant"/>
    <property type="match status" value="1"/>
</dbReference>
<dbReference type="InterPro" id="IPR001480">
    <property type="entry name" value="Bulb-type_lectin_dom"/>
</dbReference>
<dbReference type="Pfam" id="PF07714">
    <property type="entry name" value="PK_Tyr_Ser-Thr"/>
    <property type="match status" value="1"/>
</dbReference>
<comment type="subcellular location">
    <subcellularLocation>
        <location evidence="1">Cell membrane</location>
        <topology evidence="1">Single-pass type I membrane protein</topology>
    </subcellularLocation>
</comment>
<dbReference type="InterPro" id="IPR036426">
    <property type="entry name" value="Bulb-type_lectin_dom_sf"/>
</dbReference>
<reference evidence="26" key="1">
    <citation type="journal article" date="2019" name="Toxins">
        <title>Detection of Abrin-Like and Prepropulchellin-Like Toxin Genes and Transcripts Using Whole Genome Sequencing and Full-Length Transcript Sequencing of Abrus precatorius.</title>
        <authorList>
            <person name="Hovde B.T."/>
            <person name="Daligault H.E."/>
            <person name="Hanschen E.R."/>
            <person name="Kunde Y.A."/>
            <person name="Johnson M.B."/>
            <person name="Starkenburg S.R."/>
            <person name="Johnson S.L."/>
        </authorList>
    </citation>
    <scope>NUCLEOTIDE SEQUENCE [LARGE SCALE GENOMIC DNA]</scope>
</reference>
<keyword evidence="5 18" id="KW-0808">Transferase</keyword>
<keyword evidence="2" id="KW-1003">Cell membrane</keyword>
<evidence type="ECO:0000256" key="1">
    <source>
        <dbReference type="ARBA" id="ARBA00004251"/>
    </source>
</evidence>
<name>A0A8B8LEB1_ABRPR</name>
<evidence type="ECO:0000256" key="21">
    <source>
        <dbReference type="SAM" id="SignalP"/>
    </source>
</evidence>
<accession>A0A8B8LEB1</accession>
<evidence type="ECO:0000256" key="11">
    <source>
        <dbReference type="ARBA" id="ARBA00022989"/>
    </source>
</evidence>
<evidence type="ECO:0000256" key="17">
    <source>
        <dbReference type="ARBA" id="ARBA00048679"/>
    </source>
</evidence>
<feature type="transmembrane region" description="Helical" evidence="20">
    <location>
        <begin position="440"/>
        <end position="462"/>
    </location>
</feature>
<evidence type="ECO:0000259" key="25">
    <source>
        <dbReference type="PROSITE" id="PS50948"/>
    </source>
</evidence>
<dbReference type="PROSITE" id="PS00108">
    <property type="entry name" value="PROTEIN_KINASE_ST"/>
    <property type="match status" value="1"/>
</dbReference>
<keyword evidence="10 18" id="KW-0067">ATP-binding</keyword>
<gene>
    <name evidence="27" type="primary">LOC113864288</name>
</gene>
<keyword evidence="12 20" id="KW-0472">Membrane</keyword>
<keyword evidence="6 20" id="KW-0812">Transmembrane</keyword>
<dbReference type="GeneID" id="113864288"/>
<dbReference type="PIRSF" id="PIRSF000641">
    <property type="entry name" value="SRK"/>
    <property type="match status" value="1"/>
</dbReference>
<feature type="domain" description="EGF-like" evidence="23">
    <location>
        <begin position="285"/>
        <end position="321"/>
    </location>
</feature>
<feature type="domain" description="Apple" evidence="25">
    <location>
        <begin position="340"/>
        <end position="423"/>
    </location>
</feature>
<sequence length="821" mass="93022">MEILPVMLLVTNILIFFSKISFAVDIIAQNESLFYNTTLVSKDETFELGFFNPGNSSNRYIGIWYKNIPDRTVVWVANRGNPIKDDSSKLMISTEGNLVLLNQNNTIIWSTNATTKRVNVVAQLLNSGNFVLRDEKDNDPQNYLWQSFDYPSDSFLPGMKIGWDFRKGLDRRITAWRNWDDPSIGDFTWGVVPTNNPEEVMLRGSKEVFRSGPSTGTQFSGNPSVINNTILNYSFVSNNDELYVTASLIDKSVITRIVLNQTLSVRQRLTWSKQSKTWRMSSQLPSDLCDTYNICGAFGICVIGNAPVCNCLDGFKPKSPQNWTQMDWNEGCVHNERWRCKEKNKDGFKKFSNVKAPDTKRSWVNASMTLDECRIKCWENCSCSAYTNTDLRGGGRGCAIWFGDLLDMRLIANGGQDVYIRLPVEETENQGVEGGSKQKVVVIASTISSVIAIVLIFVFVCWRNKTKIKEILMRIKEENNKNKEEDFELPLFDLVSIAHATDHFSNHNKLGEGGFGPVYRGKLLDGQEIAVKRLSRTSGQGLKEFQNEVIFCAKLQHRNLVKVLGCCIQDNEKLLVYEFMANKSLDFFLFDSDRSKLLDWPKRFCIINGIARGLLYLHQDSRLRIIHRDLKASNILLDNEMNPKISDFGLARMCGGDQIEGKTNRVVGTFGYMAPEYAFDGIFSIKSDVFSFGVLLLEIVSGKKNSRLFYPNDYDNLTGHAWKLWKEGNPTQFIDSSLEDSCILSEAIRCIHIGLLCVQQHPNNRPSMASIVVLLSNENELPLPKDPSYLTEENSIEKHIYAENTTSSSVNDLTISILSDR</sequence>
<evidence type="ECO:0000256" key="20">
    <source>
        <dbReference type="SAM" id="Phobius"/>
    </source>
</evidence>
<evidence type="ECO:0000256" key="16">
    <source>
        <dbReference type="ARBA" id="ARBA00047899"/>
    </source>
</evidence>
<dbReference type="CDD" id="cd00028">
    <property type="entry name" value="B_lectin"/>
    <property type="match status" value="1"/>
</dbReference>
<feature type="signal peptide" evidence="21">
    <location>
        <begin position="1"/>
        <end position="23"/>
    </location>
</feature>
<keyword evidence="14" id="KW-0675">Receptor</keyword>
<feature type="domain" description="Bulb-type lectin" evidence="24">
    <location>
        <begin position="24"/>
        <end position="145"/>
    </location>
</feature>
<comment type="similarity">
    <text evidence="18">Belongs to the protein kinase superfamily. Ser/Thr protein kinase family.</text>
</comment>
<evidence type="ECO:0000256" key="5">
    <source>
        <dbReference type="ARBA" id="ARBA00022679"/>
    </source>
</evidence>
<dbReference type="InterPro" id="IPR003609">
    <property type="entry name" value="Pan_app"/>
</dbReference>
<evidence type="ECO:0000256" key="4">
    <source>
        <dbReference type="ARBA" id="ARBA00022553"/>
    </source>
</evidence>
<reference evidence="27" key="2">
    <citation type="submission" date="2025-08" db="UniProtKB">
        <authorList>
            <consortium name="RefSeq"/>
        </authorList>
    </citation>
    <scope>IDENTIFICATION</scope>
    <source>
        <tissue evidence="27">Young leaves</tissue>
    </source>
</reference>
<dbReference type="SUPFAM" id="SSF56112">
    <property type="entry name" value="Protein kinase-like (PK-like)"/>
    <property type="match status" value="1"/>
</dbReference>
<dbReference type="InterPro" id="IPR000742">
    <property type="entry name" value="EGF"/>
</dbReference>
<keyword evidence="9 18" id="KW-0418">Kinase</keyword>
<comment type="catalytic activity">
    <reaction evidence="16 18">
        <text>L-threonyl-[protein] + ATP = O-phospho-L-threonyl-[protein] + ADP + H(+)</text>
        <dbReference type="Rhea" id="RHEA:46608"/>
        <dbReference type="Rhea" id="RHEA-COMP:11060"/>
        <dbReference type="Rhea" id="RHEA-COMP:11605"/>
        <dbReference type="ChEBI" id="CHEBI:15378"/>
        <dbReference type="ChEBI" id="CHEBI:30013"/>
        <dbReference type="ChEBI" id="CHEBI:30616"/>
        <dbReference type="ChEBI" id="CHEBI:61977"/>
        <dbReference type="ChEBI" id="CHEBI:456216"/>
        <dbReference type="EC" id="2.7.11.1"/>
    </reaction>
</comment>
<keyword evidence="13" id="KW-1015">Disulfide bond</keyword>
<dbReference type="InterPro" id="IPR001245">
    <property type="entry name" value="Ser-Thr/Tyr_kinase_cat_dom"/>
</dbReference>
<dbReference type="EC" id="2.7.11.1" evidence="18"/>
<dbReference type="Gene3D" id="3.30.200.20">
    <property type="entry name" value="Phosphorylase Kinase, domain 1"/>
    <property type="match status" value="1"/>
</dbReference>
<evidence type="ECO:0000256" key="7">
    <source>
        <dbReference type="ARBA" id="ARBA00022729"/>
    </source>
</evidence>
<protein>
    <recommendedName>
        <fullName evidence="18">Receptor-like serine/threonine-protein kinase</fullName>
        <ecNumber evidence="18">2.7.11.1</ecNumber>
    </recommendedName>
</protein>
<feature type="chain" id="PRO_5034085951" description="Receptor-like serine/threonine-protein kinase" evidence="21">
    <location>
        <begin position="24"/>
        <end position="821"/>
    </location>
</feature>
<evidence type="ECO:0000256" key="12">
    <source>
        <dbReference type="ARBA" id="ARBA00023136"/>
    </source>
</evidence>
<dbReference type="Proteomes" id="UP000694853">
    <property type="component" value="Unplaced"/>
</dbReference>
<dbReference type="Gene3D" id="2.90.10.10">
    <property type="entry name" value="Bulb-type lectin domain"/>
    <property type="match status" value="1"/>
</dbReference>
<dbReference type="PROSITE" id="PS50026">
    <property type="entry name" value="EGF_3"/>
    <property type="match status" value="1"/>
</dbReference>
<evidence type="ECO:0000256" key="3">
    <source>
        <dbReference type="ARBA" id="ARBA00022527"/>
    </source>
</evidence>
<dbReference type="OrthoDB" id="785331at2759"/>
<keyword evidence="7 21" id="KW-0732">Signal</keyword>
<dbReference type="CDD" id="cd14066">
    <property type="entry name" value="STKc_IRAK"/>
    <property type="match status" value="1"/>
</dbReference>
<dbReference type="GO" id="GO:0004674">
    <property type="term" value="F:protein serine/threonine kinase activity"/>
    <property type="evidence" value="ECO:0007669"/>
    <property type="project" value="UniProtKB-KW"/>
</dbReference>
<evidence type="ECO:0000259" key="22">
    <source>
        <dbReference type="PROSITE" id="PS50011"/>
    </source>
</evidence>
<dbReference type="KEGG" id="aprc:113864288"/>
<evidence type="ECO:0000256" key="8">
    <source>
        <dbReference type="ARBA" id="ARBA00022741"/>
    </source>
</evidence>
<evidence type="ECO:0000256" key="19">
    <source>
        <dbReference type="PROSITE-ProRule" id="PRU00076"/>
    </source>
</evidence>
<evidence type="ECO:0000259" key="24">
    <source>
        <dbReference type="PROSITE" id="PS50927"/>
    </source>
</evidence>
<keyword evidence="3 18" id="KW-0723">Serine/threonine-protein kinase</keyword>
<keyword evidence="26" id="KW-1185">Reference proteome</keyword>
<evidence type="ECO:0000313" key="27">
    <source>
        <dbReference type="RefSeq" id="XP_027353643.1"/>
    </source>
</evidence>
<evidence type="ECO:0000256" key="13">
    <source>
        <dbReference type="ARBA" id="ARBA00023157"/>
    </source>
</evidence>
<organism evidence="26 27">
    <name type="scientific">Abrus precatorius</name>
    <name type="common">Indian licorice</name>
    <name type="synonym">Glycine abrus</name>
    <dbReference type="NCBI Taxonomy" id="3816"/>
    <lineage>
        <taxon>Eukaryota</taxon>
        <taxon>Viridiplantae</taxon>
        <taxon>Streptophyta</taxon>
        <taxon>Embryophyta</taxon>
        <taxon>Tracheophyta</taxon>
        <taxon>Spermatophyta</taxon>
        <taxon>Magnoliopsida</taxon>
        <taxon>eudicotyledons</taxon>
        <taxon>Gunneridae</taxon>
        <taxon>Pentapetalae</taxon>
        <taxon>rosids</taxon>
        <taxon>fabids</taxon>
        <taxon>Fabales</taxon>
        <taxon>Fabaceae</taxon>
        <taxon>Papilionoideae</taxon>
        <taxon>50 kb inversion clade</taxon>
        <taxon>NPAAA clade</taxon>
        <taxon>indigoferoid/millettioid clade</taxon>
        <taxon>Abreae</taxon>
        <taxon>Abrus</taxon>
    </lineage>
</organism>
<dbReference type="FunFam" id="2.90.10.10:FF:000001">
    <property type="entry name" value="G-type lectin S-receptor-like serine/threonine-protein kinase"/>
    <property type="match status" value="1"/>
</dbReference>